<dbReference type="GO" id="GO:0005829">
    <property type="term" value="C:cytosol"/>
    <property type="evidence" value="ECO:0007669"/>
    <property type="project" value="TreeGrafter"/>
</dbReference>
<evidence type="ECO:0000256" key="4">
    <source>
        <dbReference type="ARBA" id="ARBA00022553"/>
    </source>
</evidence>
<dbReference type="FunFam" id="3.40.50.2000:FF:000099">
    <property type="entry name" value="Alpha,alpha-trehalose phosphate synthase subunit, putative"/>
    <property type="match status" value="1"/>
</dbReference>
<reference evidence="7" key="1">
    <citation type="journal article" date="2015" name="Genome Announc.">
        <title>Draft genome sequence of Talaromyces cellulolyticus strain Y-94, a source of lignocellulosic biomass-degrading enzymes.</title>
        <authorList>
            <person name="Fujii T."/>
            <person name="Koike H."/>
            <person name="Sawayama S."/>
            <person name="Yano S."/>
            <person name="Inoue H."/>
        </authorList>
    </citation>
    <scope>NUCLEOTIDE SEQUENCE [LARGE SCALE GENOMIC DNA]</scope>
    <source>
        <strain evidence="7">Y-94</strain>
    </source>
</reference>
<comment type="similarity">
    <text evidence="2">In the N-terminal section; belongs to the glycosyltransferase 20 family.</text>
</comment>
<dbReference type="AlphaFoldDB" id="A0A6V8HAN8"/>
<evidence type="ECO:0000256" key="5">
    <source>
        <dbReference type="SAM" id="MobiDB-lite"/>
    </source>
</evidence>
<dbReference type="EMBL" id="DF933829">
    <property type="protein sequence ID" value="GAM38490.1"/>
    <property type="molecule type" value="Genomic_DNA"/>
</dbReference>
<dbReference type="PANTHER" id="PTHR10788">
    <property type="entry name" value="TREHALOSE-6-PHOSPHATE SYNTHASE"/>
    <property type="match status" value="1"/>
</dbReference>
<evidence type="ECO:0000313" key="7">
    <source>
        <dbReference type="Proteomes" id="UP000053095"/>
    </source>
</evidence>
<dbReference type="FunFam" id="3.30.70.1020:FF:000001">
    <property type="entry name" value="Alpha,alpha-trehalose-phosphate synthase [UDP-forming] 1"/>
    <property type="match status" value="1"/>
</dbReference>
<dbReference type="PANTHER" id="PTHR10788:SF15">
    <property type="entry name" value="TREHALOSE SYNTHASE COMPLEX REGULATORY SUBUNIT TPS3-RELATED"/>
    <property type="match status" value="1"/>
</dbReference>
<feature type="region of interest" description="Disordered" evidence="5">
    <location>
        <begin position="74"/>
        <end position="138"/>
    </location>
</feature>
<dbReference type="InterPro" id="IPR036412">
    <property type="entry name" value="HAD-like_sf"/>
</dbReference>
<sequence length="888" mass="99478">MTLYVASLFLPYTIDFEAAGIRHGQGDFDGSNPPPNEVEGRLAELHQESLPKVLSMTPGATTEHEKIFKPFYAPESASDEPKGPAPTEVPVESWGSSRKFNQPMSKATNPPDSSILSRPSSTGPYVDRKADDLDSEEPATPRVLLSDADWVVKSAVQGNGGLRNAIDAATKAGIVDKRFWVGTLGMPTDSLKEHTRDSIALQLKEEFDSLAVFVGDSEFEGHYFHFCRNVLYPAFHYQMQESPRHKEYDDHSWKQYVKLNEIFADTIAAQWKPGDRIWIHDYHLMLLPRMLRERLPDAEIGFFMHTAFPSSEIFRCLTARKTLLEGLLGANLIGLQTAEYVYHFLHTCSRILRLEVSADGVHLPDRLLPVKAFPMGIDLDLMNHQRLQPEVKEWVSKIRERYAGKHLIVGRDRLDAAGGVKQKLLSYEKFLKRYPEWRDNVVLVQVASSSAPDLTDLETQITKIAMRINSKYSTLTHQPLVLLKQDISFAQFLALMSVAEIFIITSLREGMNLSGHDFVVCQDGASGIPQKYGSLILSEFTGSASIWSGHELLVNPWDYVQCADAINRALLMSAEDKEKIWRFLSDRMAKHTASMWCDTYLKALRQAYEMQSSREVHTISSLSMDTVREKYIASNSRVFILEDQAIFPSLRQHEGGLDTLNHDVLSMMTALSSDPKNVVYVTSSQTPKQLELSLAESPQIGLIAENGAFLREPGQSEWQQLLDESDTRDWRRGIQKVMEYFQERTEGTSIEERRFSLTFNYKAAVDKELAIRQAAELSDQINGSRGNVPIRAVLTDGAVTVEPTNVTKATTAELALQRISSHGTPDFLFIAGNSRGGETLFRWANRIERDGSVQNVISVTMGTQAITAAATVLDDNEALINGLAGLVI</sequence>
<evidence type="ECO:0000256" key="3">
    <source>
        <dbReference type="ARBA" id="ARBA00022490"/>
    </source>
</evidence>
<dbReference type="InterPro" id="IPR001830">
    <property type="entry name" value="Glyco_trans_20"/>
</dbReference>
<dbReference type="Gene3D" id="3.30.70.1020">
    <property type="entry name" value="Trehalose-6-phosphate phosphatase related protein, domain 2"/>
    <property type="match status" value="1"/>
</dbReference>
<keyword evidence="3" id="KW-0963">Cytoplasm</keyword>
<evidence type="ECO:0000313" key="6">
    <source>
        <dbReference type="EMBL" id="GAM38490.1"/>
    </source>
</evidence>
<feature type="compositionally biased region" description="Polar residues" evidence="5">
    <location>
        <begin position="94"/>
        <end position="123"/>
    </location>
</feature>
<dbReference type="CDD" id="cd03788">
    <property type="entry name" value="GT20_TPS"/>
    <property type="match status" value="1"/>
</dbReference>
<dbReference type="Gene3D" id="3.40.50.2000">
    <property type="entry name" value="Glycogen Phosphorylase B"/>
    <property type="match status" value="2"/>
</dbReference>
<dbReference type="SUPFAM" id="SSF53756">
    <property type="entry name" value="UDP-Glycosyltransferase/glycogen phosphorylase"/>
    <property type="match status" value="1"/>
</dbReference>
<dbReference type="GO" id="GO:0005992">
    <property type="term" value="P:trehalose biosynthetic process"/>
    <property type="evidence" value="ECO:0007669"/>
    <property type="project" value="InterPro"/>
</dbReference>
<organism evidence="6 7">
    <name type="scientific">Talaromyces pinophilus</name>
    <name type="common">Penicillium pinophilum</name>
    <dbReference type="NCBI Taxonomy" id="128442"/>
    <lineage>
        <taxon>Eukaryota</taxon>
        <taxon>Fungi</taxon>
        <taxon>Dikarya</taxon>
        <taxon>Ascomycota</taxon>
        <taxon>Pezizomycotina</taxon>
        <taxon>Eurotiomycetes</taxon>
        <taxon>Eurotiomycetidae</taxon>
        <taxon>Eurotiales</taxon>
        <taxon>Trichocomaceae</taxon>
        <taxon>Talaromyces</taxon>
        <taxon>Talaromyces sect. Talaromyces</taxon>
    </lineage>
</organism>
<dbReference type="InterPro" id="IPR003337">
    <property type="entry name" value="Trehalose_PPase"/>
</dbReference>
<dbReference type="Pfam" id="PF00982">
    <property type="entry name" value="Glyco_transf_20"/>
    <property type="match status" value="1"/>
</dbReference>
<dbReference type="GO" id="GO:0003825">
    <property type="term" value="F:alpha,alpha-trehalose-phosphate synthase (UDP-forming) activity"/>
    <property type="evidence" value="ECO:0007669"/>
    <property type="project" value="TreeGrafter"/>
</dbReference>
<dbReference type="InterPro" id="IPR023214">
    <property type="entry name" value="HAD_sf"/>
</dbReference>
<protein>
    <submittedName>
        <fullName evidence="6">Alpha,alpha-trehalose-phosphate synthase</fullName>
    </submittedName>
</protein>
<dbReference type="GO" id="GO:0005946">
    <property type="term" value="C:alpha,alpha-trehalose-phosphate synthase complex (UDP-forming)"/>
    <property type="evidence" value="ECO:0007669"/>
    <property type="project" value="TreeGrafter"/>
</dbReference>
<proteinExistence type="inferred from homology"/>
<dbReference type="Proteomes" id="UP000053095">
    <property type="component" value="Unassembled WGS sequence"/>
</dbReference>
<evidence type="ECO:0000256" key="1">
    <source>
        <dbReference type="ARBA" id="ARBA00004496"/>
    </source>
</evidence>
<dbReference type="FunFam" id="3.40.50.2000:FF:000036">
    <property type="entry name" value="Alpha,alpha-trehalose-phosphate synthase subunit Tps2"/>
    <property type="match status" value="1"/>
</dbReference>
<dbReference type="Gene3D" id="3.40.50.1000">
    <property type="entry name" value="HAD superfamily/HAD-like"/>
    <property type="match status" value="1"/>
</dbReference>
<keyword evidence="4" id="KW-0597">Phosphoprotein</keyword>
<dbReference type="GO" id="GO:0030234">
    <property type="term" value="F:enzyme regulator activity"/>
    <property type="evidence" value="ECO:0007669"/>
    <property type="project" value="UniProtKB-ARBA"/>
</dbReference>
<comment type="subcellular location">
    <subcellularLocation>
        <location evidence="1">Cytoplasm</location>
    </subcellularLocation>
</comment>
<evidence type="ECO:0000256" key="2">
    <source>
        <dbReference type="ARBA" id="ARBA00005409"/>
    </source>
</evidence>
<dbReference type="SUPFAM" id="SSF56784">
    <property type="entry name" value="HAD-like"/>
    <property type="match status" value="1"/>
</dbReference>
<gene>
    <name evidence="6" type="ORF">TCE0_033r09248</name>
</gene>
<comment type="caution">
    <text evidence="6">The sequence shown here is derived from an EMBL/GenBank/DDBJ whole genome shotgun (WGS) entry which is preliminary data.</text>
</comment>
<dbReference type="GO" id="GO:0004805">
    <property type="term" value="F:trehalose-phosphatase activity"/>
    <property type="evidence" value="ECO:0007669"/>
    <property type="project" value="TreeGrafter"/>
</dbReference>
<dbReference type="Pfam" id="PF02358">
    <property type="entry name" value="Trehalose_PPase"/>
    <property type="match status" value="1"/>
</dbReference>
<keyword evidence="7" id="KW-1185">Reference proteome</keyword>
<name>A0A6V8HAN8_TALPI</name>
<accession>A0A6V8HAN8</accession>